<name>A0A652YN09_NOCGL</name>
<evidence type="ECO:0000313" key="1">
    <source>
        <dbReference type="EMBL" id="TYQ03252.1"/>
    </source>
</evidence>
<gene>
    <name evidence="1" type="ORF">FNL38_105402</name>
</gene>
<sequence length="32" mass="3478">MGSLEDFDISAVLQKLIAFVDSFSSDSPETVE</sequence>
<protein>
    <submittedName>
        <fullName evidence="1">Uncharacterized protein</fullName>
    </submittedName>
</protein>
<dbReference type="EMBL" id="VNIQ01000005">
    <property type="protein sequence ID" value="TYQ03252.1"/>
    <property type="molecule type" value="Genomic_DNA"/>
</dbReference>
<proteinExistence type="predicted"/>
<reference evidence="1" key="1">
    <citation type="submission" date="2019-07" db="EMBL/GenBank/DDBJ databases">
        <title>Genomic Encyclopedia of Type Strains, Phase IV (KMG-IV): sequencing the most valuable type-strain genomes for metagenomic binning, comparative biology and taxonomic classification.</title>
        <authorList>
            <person name="Goeker M."/>
        </authorList>
    </citation>
    <scope>NUCLEOTIDE SEQUENCE</scope>
    <source>
        <strain evidence="1">DSM 44596</strain>
    </source>
</reference>
<comment type="caution">
    <text evidence="1">The sequence shown here is derived from an EMBL/GenBank/DDBJ whole genome shotgun (WGS) entry which is preliminary data.</text>
</comment>
<dbReference type="AlphaFoldDB" id="A0A652YN09"/>
<accession>A0A652YN09</accession>
<organism evidence="1">
    <name type="scientific">Nocardia globerula</name>
    <dbReference type="NCBI Taxonomy" id="1818"/>
    <lineage>
        <taxon>Bacteria</taxon>
        <taxon>Bacillati</taxon>
        <taxon>Actinomycetota</taxon>
        <taxon>Actinomycetes</taxon>
        <taxon>Mycobacteriales</taxon>
        <taxon>Nocardiaceae</taxon>
        <taxon>Nocardia</taxon>
    </lineage>
</organism>